<organism evidence="1 2">
    <name type="scientific">Arthrospiribacter ruber</name>
    <dbReference type="NCBI Taxonomy" id="2487934"/>
    <lineage>
        <taxon>Bacteria</taxon>
        <taxon>Pseudomonadati</taxon>
        <taxon>Bacteroidota</taxon>
        <taxon>Cytophagia</taxon>
        <taxon>Cytophagales</taxon>
        <taxon>Cyclobacteriaceae</taxon>
        <taxon>Arthrospiribacter</taxon>
    </lineage>
</organism>
<dbReference type="AlphaFoldDB" id="A0A951MD77"/>
<evidence type="ECO:0000313" key="2">
    <source>
        <dbReference type="Proteomes" id="UP000727490"/>
    </source>
</evidence>
<gene>
    <name evidence="1" type="ORF">EGN73_10740</name>
</gene>
<keyword evidence="2" id="KW-1185">Reference proteome</keyword>
<name>A0A951MD77_9BACT</name>
<dbReference type="RefSeq" id="WP_219289322.1">
    <property type="nucleotide sequence ID" value="NZ_RPHB01000004.1"/>
</dbReference>
<proteinExistence type="predicted"/>
<sequence>MGFEVLLPTEALTEYISGYFLVENDFENKSEVKIFESGTSLGIVVGRPFEFAFQKIAEESEEMGLYDKIFVFNNIGKENTLIVKGKVVLVFIVLTPIGLQYLGNGARVNFPGEFFPLSRLGIPVFNLIIKRKLRFCQETMEGIKVIEQELCRYFLKLKEIPDDSEYKLQDPFLGLG</sequence>
<accession>A0A951MD77</accession>
<reference evidence="1 2" key="1">
    <citation type="journal article" date="2020" name="Syst. Appl. Microbiol.">
        <title>Arthrospiribacter ruber gen. nov., sp. nov., a novel bacterium isolated from Arthrospira cultures.</title>
        <authorList>
            <person name="Waleron M."/>
            <person name="Misztak A."/>
            <person name="Waleron M.M."/>
            <person name="Furmaniak M."/>
            <person name="Mrozik A."/>
            <person name="Waleron K."/>
        </authorList>
    </citation>
    <scope>NUCLEOTIDE SEQUENCE [LARGE SCALE GENOMIC DNA]</scope>
    <source>
        <strain evidence="1 2">DPMB0001</strain>
    </source>
</reference>
<evidence type="ECO:0000313" key="1">
    <source>
        <dbReference type="EMBL" id="MBW3468282.1"/>
    </source>
</evidence>
<dbReference type="Proteomes" id="UP000727490">
    <property type="component" value="Unassembled WGS sequence"/>
</dbReference>
<comment type="caution">
    <text evidence="1">The sequence shown here is derived from an EMBL/GenBank/DDBJ whole genome shotgun (WGS) entry which is preliminary data.</text>
</comment>
<dbReference type="EMBL" id="RPHB01000004">
    <property type="protein sequence ID" value="MBW3468282.1"/>
    <property type="molecule type" value="Genomic_DNA"/>
</dbReference>
<protein>
    <submittedName>
        <fullName evidence="1">Uncharacterized protein</fullName>
    </submittedName>
</protein>